<dbReference type="GO" id="GO:0018104">
    <property type="term" value="P:peptidoglycan-protein cross-linking"/>
    <property type="evidence" value="ECO:0007669"/>
    <property type="project" value="TreeGrafter"/>
</dbReference>
<dbReference type="Pfam" id="PF01471">
    <property type="entry name" value="PG_binding_1"/>
    <property type="match status" value="1"/>
</dbReference>
<keyword evidence="3" id="KW-0328">Glycosyltransferase</keyword>
<dbReference type="InterPro" id="IPR050979">
    <property type="entry name" value="LD-transpeptidase"/>
</dbReference>
<feature type="active site" description="Nucleophile" evidence="9">
    <location>
        <position position="179"/>
    </location>
</feature>
<dbReference type="PANTHER" id="PTHR30582">
    <property type="entry name" value="L,D-TRANSPEPTIDASE"/>
    <property type="match status" value="1"/>
</dbReference>
<comment type="similarity">
    <text evidence="2">Belongs to the YkuD family.</text>
</comment>
<evidence type="ECO:0000256" key="9">
    <source>
        <dbReference type="PROSITE-ProRule" id="PRU01373"/>
    </source>
</evidence>
<evidence type="ECO:0000259" key="10">
    <source>
        <dbReference type="PROSITE" id="PS52029"/>
    </source>
</evidence>
<keyword evidence="7 9" id="KW-0573">Peptidoglycan synthesis</keyword>
<dbReference type="InterPro" id="IPR036366">
    <property type="entry name" value="PGBDSf"/>
</dbReference>
<evidence type="ECO:0000256" key="8">
    <source>
        <dbReference type="ARBA" id="ARBA00023316"/>
    </source>
</evidence>
<evidence type="ECO:0000313" key="11">
    <source>
        <dbReference type="EMBL" id="QSO46859.1"/>
    </source>
</evidence>
<dbReference type="InterPro" id="IPR036365">
    <property type="entry name" value="PGBD-like_sf"/>
</dbReference>
<gene>
    <name evidence="11" type="ORF">JZ786_20880</name>
</gene>
<sequence>MFSFAFRSRLRLRNHSFVSLQFVQQQFVKLLKAGIRTAPRRHFLYFCGVCSFVLSAGHLSTVALASTSYAKTAATPHHVSLLLTATLAGTKDSLEIRIDTKRPILMLYRNGSLYKRYDVALGKPATPSPVGEWKIVDKQRNWGGGFGTRWLGLNVPWGTYGIHGTNRPDLIGKYVSNGCIRMRNADVEQLYELVPVGTPVIIRGDAMKTRRALVLGNIGADVLLVQHRLQDAGYFPGKCDGRFSGKTQFWLSLYELAHHLPMDGVVGEDDYEALGLT</sequence>
<accession>A0A9X7VY57</accession>
<evidence type="ECO:0000256" key="5">
    <source>
        <dbReference type="ARBA" id="ARBA00022801"/>
    </source>
</evidence>
<dbReference type="SUPFAM" id="SSF141523">
    <property type="entry name" value="L,D-transpeptidase catalytic domain-like"/>
    <property type="match status" value="1"/>
</dbReference>
<keyword evidence="8 9" id="KW-0961">Cell wall biogenesis/degradation</keyword>
<dbReference type="InterPro" id="IPR002477">
    <property type="entry name" value="Peptidoglycan-bd-like"/>
</dbReference>
<evidence type="ECO:0000256" key="2">
    <source>
        <dbReference type="ARBA" id="ARBA00005992"/>
    </source>
</evidence>
<dbReference type="SUPFAM" id="SSF47090">
    <property type="entry name" value="PGBD-like"/>
    <property type="match status" value="1"/>
</dbReference>
<evidence type="ECO:0000313" key="12">
    <source>
        <dbReference type="Proteomes" id="UP000663505"/>
    </source>
</evidence>
<dbReference type="Gene3D" id="2.40.440.10">
    <property type="entry name" value="L,D-transpeptidase catalytic domain-like"/>
    <property type="match status" value="1"/>
</dbReference>
<dbReference type="InterPro" id="IPR005490">
    <property type="entry name" value="LD_TPept_cat_dom"/>
</dbReference>
<keyword evidence="12" id="KW-1185">Reference proteome</keyword>
<dbReference type="GO" id="GO:0016757">
    <property type="term" value="F:glycosyltransferase activity"/>
    <property type="evidence" value="ECO:0007669"/>
    <property type="project" value="UniProtKB-KW"/>
</dbReference>
<evidence type="ECO:0000256" key="7">
    <source>
        <dbReference type="ARBA" id="ARBA00022984"/>
    </source>
</evidence>
<dbReference type="PROSITE" id="PS52029">
    <property type="entry name" value="LD_TPASE"/>
    <property type="match status" value="1"/>
</dbReference>
<dbReference type="KEGG" id="afx:JZ786_20880"/>
<organism evidence="11 12">
    <name type="scientific">Alicyclobacillus mengziensis</name>
    <dbReference type="NCBI Taxonomy" id="2931921"/>
    <lineage>
        <taxon>Bacteria</taxon>
        <taxon>Bacillati</taxon>
        <taxon>Bacillota</taxon>
        <taxon>Bacilli</taxon>
        <taxon>Bacillales</taxon>
        <taxon>Alicyclobacillaceae</taxon>
        <taxon>Alicyclobacillus</taxon>
    </lineage>
</organism>
<proteinExistence type="inferred from homology"/>
<dbReference type="Proteomes" id="UP000663505">
    <property type="component" value="Chromosome"/>
</dbReference>
<evidence type="ECO:0000256" key="1">
    <source>
        <dbReference type="ARBA" id="ARBA00004752"/>
    </source>
</evidence>
<dbReference type="RefSeq" id="WP_206656220.1">
    <property type="nucleotide sequence ID" value="NZ_CP071182.1"/>
</dbReference>
<feature type="active site" description="Proton donor/acceptor" evidence="9">
    <location>
        <position position="163"/>
    </location>
</feature>
<dbReference type="GO" id="GO:0071972">
    <property type="term" value="F:peptidoglycan L,D-transpeptidase activity"/>
    <property type="evidence" value="ECO:0007669"/>
    <property type="project" value="TreeGrafter"/>
</dbReference>
<name>A0A9X7VY57_9BACL</name>
<reference evidence="11 12" key="1">
    <citation type="submission" date="2021-02" db="EMBL/GenBank/DDBJ databases">
        <title>Alicyclobacillus curvatus sp. nov. and Alicyclobacillus mengziensis sp. nov., two acidophilic bacteria isolated from acid mine drainage.</title>
        <authorList>
            <person name="Huang Y."/>
        </authorList>
    </citation>
    <scope>NUCLEOTIDE SEQUENCE [LARGE SCALE GENOMIC DNA]</scope>
    <source>
        <strain evidence="11 12">S30H14</strain>
    </source>
</reference>
<dbReference type="GO" id="GO:0071555">
    <property type="term" value="P:cell wall organization"/>
    <property type="evidence" value="ECO:0007669"/>
    <property type="project" value="UniProtKB-UniRule"/>
</dbReference>
<dbReference type="InterPro" id="IPR038063">
    <property type="entry name" value="Transpep_catalytic_dom"/>
</dbReference>
<comment type="pathway">
    <text evidence="1 9">Cell wall biogenesis; peptidoglycan biosynthesis.</text>
</comment>
<keyword evidence="6 9" id="KW-0133">Cell shape</keyword>
<evidence type="ECO:0000256" key="4">
    <source>
        <dbReference type="ARBA" id="ARBA00022679"/>
    </source>
</evidence>
<dbReference type="GO" id="GO:0005576">
    <property type="term" value="C:extracellular region"/>
    <property type="evidence" value="ECO:0007669"/>
    <property type="project" value="TreeGrafter"/>
</dbReference>
<dbReference type="EMBL" id="CP071182">
    <property type="protein sequence ID" value="QSO46859.1"/>
    <property type="molecule type" value="Genomic_DNA"/>
</dbReference>
<dbReference type="CDD" id="cd16913">
    <property type="entry name" value="YkuD_like"/>
    <property type="match status" value="1"/>
</dbReference>
<evidence type="ECO:0000256" key="6">
    <source>
        <dbReference type="ARBA" id="ARBA00022960"/>
    </source>
</evidence>
<dbReference type="PANTHER" id="PTHR30582:SF24">
    <property type="entry name" value="L,D-TRANSPEPTIDASE ERFK_SRFK-RELATED"/>
    <property type="match status" value="1"/>
</dbReference>
<evidence type="ECO:0000256" key="3">
    <source>
        <dbReference type="ARBA" id="ARBA00022676"/>
    </source>
</evidence>
<protein>
    <submittedName>
        <fullName evidence="11">L,D-transpeptidase family protein</fullName>
    </submittedName>
</protein>
<keyword evidence="4" id="KW-0808">Transferase</keyword>
<dbReference type="AlphaFoldDB" id="A0A9X7VY57"/>
<feature type="domain" description="L,D-TPase catalytic" evidence="10">
    <location>
        <begin position="94"/>
        <end position="203"/>
    </location>
</feature>
<dbReference type="Pfam" id="PF03734">
    <property type="entry name" value="YkuD"/>
    <property type="match status" value="1"/>
</dbReference>
<dbReference type="GO" id="GO:0008360">
    <property type="term" value="P:regulation of cell shape"/>
    <property type="evidence" value="ECO:0007669"/>
    <property type="project" value="UniProtKB-UniRule"/>
</dbReference>
<keyword evidence="5" id="KW-0378">Hydrolase</keyword>
<dbReference type="Gene3D" id="1.10.101.10">
    <property type="entry name" value="PGBD-like superfamily/PGBD"/>
    <property type="match status" value="1"/>
</dbReference>